<evidence type="ECO:0008006" key="5">
    <source>
        <dbReference type="Google" id="ProtNLM"/>
    </source>
</evidence>
<keyword evidence="4" id="KW-1185">Reference proteome</keyword>
<feature type="domain" description="TRSP" evidence="1">
    <location>
        <begin position="324"/>
        <end position="449"/>
    </location>
</feature>
<sequence length="474" mass="53185">MNNAHTLIYSQSKNRSIFNILDSLAVTVEVTEDPYELPLDHFFGMAARKNKKRGFLFVSKILGKHIPVAPVTSLLSGALLAMRYLETVHDHPIEGRKAAVEALLSGSRQEEIYQSLMDDPFPLAEETLFIGFAETATALGHSVFDLFNNAHYLHTTREQIVGLQSSIEFEEEHSHATEQACYGNKELLQKDGPIVLVDDEITTGKTALNIIESIHAAYPRREYVVLSLLDWRSEANKEAYAKLEAKLGIRIRTATLLAGMIKVDGNPVDTEGYYEYTNSDAAVETEIHSINLSEYENFKQIDDVEYVSISSEGHVNKVPYSGMTGRFNGISSTDRPSIDDYAFHVGVGLKQTRSGGKTLCLGTGEFMYLPMKIASYMGKDVFYQSTTRSPIHRIDKEGYAVTSGFDFVNPDDSAITNYFYNIPYKSYQDIYLFLERKVTEVRLESLLEKIKQVGAERLFVVTVNSQQKGESHAD</sequence>
<name>A0A0K9GQI4_9BACI</name>
<dbReference type="PIRSF" id="PIRSF020967">
    <property type="entry name" value="UCP020967"/>
    <property type="match status" value="1"/>
</dbReference>
<protein>
    <recommendedName>
        <fullName evidence="5">Adenine/guanine phosphoribosyltransferase</fullName>
    </recommendedName>
</protein>
<proteinExistence type="predicted"/>
<dbReference type="RefSeq" id="WP_049679832.1">
    <property type="nucleotide sequence ID" value="NZ_LFZW01000001.1"/>
</dbReference>
<dbReference type="PATRIC" id="fig|1679170.3.peg.480"/>
<dbReference type="Pfam" id="PF15609">
    <property type="entry name" value="PRTase_2"/>
    <property type="match status" value="1"/>
</dbReference>
<evidence type="ECO:0000313" key="4">
    <source>
        <dbReference type="Proteomes" id="UP000037146"/>
    </source>
</evidence>
<feature type="domain" description="Orotate phosphoribosyltransferase-like" evidence="2">
    <location>
        <begin position="42"/>
        <end position="259"/>
    </location>
</feature>
<dbReference type="Proteomes" id="UP000037146">
    <property type="component" value="Unassembled WGS sequence"/>
</dbReference>
<dbReference type="AlphaFoldDB" id="A0A0K9GQI4"/>
<dbReference type="InterPro" id="IPR000836">
    <property type="entry name" value="PRTase_dom"/>
</dbReference>
<dbReference type="Gene3D" id="3.40.50.2020">
    <property type="match status" value="1"/>
</dbReference>
<dbReference type="CDD" id="cd06223">
    <property type="entry name" value="PRTases_typeI"/>
    <property type="match status" value="1"/>
</dbReference>
<dbReference type="InterPro" id="IPR022537">
    <property type="entry name" value="TRSP_dom"/>
</dbReference>
<dbReference type="Pfam" id="PF12500">
    <property type="entry name" value="TRSP"/>
    <property type="match status" value="1"/>
</dbReference>
<dbReference type="OrthoDB" id="56827at2"/>
<accession>A0A0K9GQI4</accession>
<dbReference type="InterPro" id="IPR029057">
    <property type="entry name" value="PRTase-like"/>
</dbReference>
<evidence type="ECO:0000313" key="3">
    <source>
        <dbReference type="EMBL" id="KMY48507.1"/>
    </source>
</evidence>
<dbReference type="SUPFAM" id="SSF53271">
    <property type="entry name" value="PRTase-like"/>
    <property type="match status" value="1"/>
</dbReference>
<evidence type="ECO:0000259" key="2">
    <source>
        <dbReference type="Pfam" id="PF15609"/>
    </source>
</evidence>
<evidence type="ECO:0000259" key="1">
    <source>
        <dbReference type="Pfam" id="PF12500"/>
    </source>
</evidence>
<comment type="caution">
    <text evidence="3">The sequence shown here is derived from an EMBL/GenBank/DDBJ whole genome shotgun (WGS) entry which is preliminary data.</text>
</comment>
<dbReference type="InterPro" id="IPR041688">
    <property type="entry name" value="PRTase_2"/>
</dbReference>
<dbReference type="STRING" id="1679170.AC625_02420"/>
<reference evidence="4" key="1">
    <citation type="submission" date="2015-07" db="EMBL/GenBank/DDBJ databases">
        <title>Genome sequencing project for genomic taxonomy and phylogenomics of Bacillus-like bacteria.</title>
        <authorList>
            <person name="Liu B."/>
            <person name="Wang J."/>
            <person name="Zhu Y."/>
            <person name="Liu G."/>
            <person name="Chen Q."/>
            <person name="Chen Z."/>
            <person name="Lan J."/>
            <person name="Che J."/>
            <person name="Ge C."/>
            <person name="Shi H."/>
            <person name="Pan Z."/>
            <person name="Liu X."/>
        </authorList>
    </citation>
    <scope>NUCLEOTIDE SEQUENCE [LARGE SCALE GENOMIC DNA]</scope>
    <source>
        <strain evidence="4">FJAT-27997</strain>
    </source>
</reference>
<dbReference type="InterPro" id="IPR011214">
    <property type="entry name" value="UCP020967"/>
</dbReference>
<gene>
    <name evidence="3" type="ORF">AC625_02420</name>
</gene>
<organism evidence="3 4">
    <name type="scientific">Peribacillus loiseleuriae</name>
    <dbReference type="NCBI Taxonomy" id="1679170"/>
    <lineage>
        <taxon>Bacteria</taxon>
        <taxon>Bacillati</taxon>
        <taxon>Bacillota</taxon>
        <taxon>Bacilli</taxon>
        <taxon>Bacillales</taxon>
        <taxon>Bacillaceae</taxon>
        <taxon>Peribacillus</taxon>
    </lineage>
</organism>
<dbReference type="EMBL" id="LFZW01000001">
    <property type="protein sequence ID" value="KMY48507.1"/>
    <property type="molecule type" value="Genomic_DNA"/>
</dbReference>